<dbReference type="RefSeq" id="WP_207251165.1">
    <property type="nucleotide sequence ID" value="NZ_JAFMPM010000006.1"/>
</dbReference>
<evidence type="ECO:0000313" key="2">
    <source>
        <dbReference type="EMBL" id="QTX11099.1"/>
    </source>
</evidence>
<accession>A0A8B0SJS2</accession>
<name>A0A8B0SJS2_9GAMM</name>
<dbReference type="EMBL" id="CP072748">
    <property type="protein sequence ID" value="QTX11099.1"/>
    <property type="molecule type" value="Genomic_DNA"/>
</dbReference>
<reference evidence="1 3" key="1">
    <citation type="submission" date="2021-03" db="EMBL/GenBank/DDBJ databases">
        <title>Draft genome and methylome analysis of Thiotrix fructosivoruns ATCC 49748.</title>
        <authorList>
            <person name="Fomenkov A."/>
            <person name="Grabovich M.Y."/>
            <person name="Roberts R.J."/>
        </authorList>
    </citation>
    <scope>NUCLEOTIDE SEQUENCE [LARGE SCALE GENOMIC DNA]</scope>
    <source>
        <strain evidence="1 3">ATCC 49748</strain>
    </source>
</reference>
<proteinExistence type="predicted"/>
<evidence type="ECO:0000313" key="3">
    <source>
        <dbReference type="Proteomes" id="UP000664466"/>
    </source>
</evidence>
<dbReference type="AlphaFoldDB" id="A0A8B0SJS2"/>
<evidence type="ECO:0000313" key="1">
    <source>
        <dbReference type="EMBL" id="MBO0613472.1"/>
    </source>
</evidence>
<reference evidence="2" key="2">
    <citation type="submission" date="2021-04" db="EMBL/GenBank/DDBJ databases">
        <title>Complete Genome and methylome analysis of Thiothrix fructosivorans ATCC 49748.</title>
        <authorList>
            <person name="Fomenkov A."/>
            <person name="Sun L."/>
            <person name="Vincze T."/>
            <person name="Grabovich M.Y."/>
            <person name="Roberts R.J."/>
        </authorList>
    </citation>
    <scope>NUCLEOTIDE SEQUENCE</scope>
    <source>
        <strain evidence="2">ATCC 49748</strain>
    </source>
</reference>
<sequence length="55" mass="5938">MATPESSDTLTVRDQRKSMREGDVIFSGTCAPMGEAVDAKALSKMTGIKWEKAGF</sequence>
<keyword evidence="3" id="KW-1185">Reference proteome</keyword>
<dbReference type="EMBL" id="JAFMPM010000006">
    <property type="protein sequence ID" value="MBO0613472.1"/>
    <property type="molecule type" value="Genomic_DNA"/>
</dbReference>
<dbReference type="Proteomes" id="UP000664466">
    <property type="component" value="Unassembled WGS sequence"/>
</dbReference>
<organism evidence="2">
    <name type="scientific">Thiothrix fructosivorans</name>
    <dbReference type="NCBI Taxonomy" id="111770"/>
    <lineage>
        <taxon>Bacteria</taxon>
        <taxon>Pseudomonadati</taxon>
        <taxon>Pseudomonadota</taxon>
        <taxon>Gammaproteobacteria</taxon>
        <taxon>Thiotrichales</taxon>
        <taxon>Thiotrichaceae</taxon>
        <taxon>Thiothrix</taxon>
    </lineage>
</organism>
<protein>
    <submittedName>
        <fullName evidence="2">Uncharacterized protein</fullName>
    </submittedName>
</protein>
<gene>
    <name evidence="2" type="ORF">J1836_001655</name>
    <name evidence="1" type="ORF">J1836_11160</name>
</gene>